<dbReference type="EMBL" id="CP109527">
    <property type="protein sequence ID" value="WTY36268.1"/>
    <property type="molecule type" value="Genomic_DNA"/>
</dbReference>
<proteinExistence type="inferred from homology"/>
<keyword evidence="6" id="KW-1185">Reference proteome</keyword>
<feature type="domain" description="G5" evidence="4">
    <location>
        <begin position="205"/>
        <end position="285"/>
    </location>
</feature>
<accession>A0ABZ1N8Y6</accession>
<dbReference type="GeneID" id="91379292"/>
<organism evidence="5 6">
    <name type="scientific">Nocardia salmonicida</name>
    <dbReference type="NCBI Taxonomy" id="53431"/>
    <lineage>
        <taxon>Bacteria</taxon>
        <taxon>Bacillati</taxon>
        <taxon>Actinomycetota</taxon>
        <taxon>Actinomycetes</taxon>
        <taxon>Mycobacteriales</taxon>
        <taxon>Nocardiaceae</taxon>
        <taxon>Nocardia</taxon>
    </lineage>
</organism>
<sequence>MSAFARINSSRSPLLFAAVAAMLLILLVGASLAIVNHKTVALVIDGERTELSTMSRDVRAILADAGYEIGEHDEVIPAAGAKVGDGATITFNRGREITVTVDGVERMVWTTGTTAGDALASMQIPSDTQVLPSRAEKLPLAGAALSVYTPRNISLVDGGAAPTDVRLAAATIGEFLAAAGVPLKDEDFTEPAATTPLAEGMRVVVTRQHTEQRTETLPLDPVETVIEDVTMNMSRTVVENPGMPGLHEATFAVRMVNGAEASRVQVNSNVITPAQPKTIRKGAKPGTEVPPVRDGAVWDALAKCESTGNWAINTGNGYYGGIQFDQSTWERQGGLKYAPRADLASREEQIAIAEVTRARQGWGAWPACTGRLGIS</sequence>
<dbReference type="PANTHER" id="PTHR39160">
    <property type="entry name" value="CELL WALL-BINDING PROTEIN YOCH"/>
    <property type="match status" value="1"/>
</dbReference>
<comment type="similarity">
    <text evidence="1">Belongs to the transglycosylase family. Rpf subfamily.</text>
</comment>
<dbReference type="InterPro" id="IPR011098">
    <property type="entry name" value="G5_dom"/>
</dbReference>
<keyword evidence="2" id="KW-0732">Signal</keyword>
<evidence type="ECO:0000256" key="3">
    <source>
        <dbReference type="ARBA" id="ARBA00022801"/>
    </source>
</evidence>
<evidence type="ECO:0000313" key="5">
    <source>
        <dbReference type="EMBL" id="WTY36268.1"/>
    </source>
</evidence>
<name>A0ABZ1N8Y6_9NOCA</name>
<dbReference type="SMART" id="SM01208">
    <property type="entry name" value="G5"/>
    <property type="match status" value="1"/>
</dbReference>
<evidence type="ECO:0000256" key="2">
    <source>
        <dbReference type="ARBA" id="ARBA00022729"/>
    </source>
</evidence>
<gene>
    <name evidence="5" type="ORF">OG308_34415</name>
</gene>
<dbReference type="Proteomes" id="UP001621418">
    <property type="component" value="Chromosome"/>
</dbReference>
<evidence type="ECO:0000313" key="6">
    <source>
        <dbReference type="Proteomes" id="UP001621418"/>
    </source>
</evidence>
<protein>
    <submittedName>
        <fullName evidence="5">Transglycosylase family protein</fullName>
    </submittedName>
</protein>
<dbReference type="InterPro" id="IPR010618">
    <property type="entry name" value="RPF"/>
</dbReference>
<dbReference type="Pfam" id="PF03990">
    <property type="entry name" value="DUF348"/>
    <property type="match status" value="3"/>
</dbReference>
<reference evidence="5 6" key="1">
    <citation type="submission" date="2022-10" db="EMBL/GenBank/DDBJ databases">
        <title>The complete genomes of actinobacterial strains from the NBC collection.</title>
        <authorList>
            <person name="Joergensen T.S."/>
            <person name="Alvarez Arevalo M."/>
            <person name="Sterndorff E.B."/>
            <person name="Faurdal D."/>
            <person name="Vuksanovic O."/>
            <person name="Mourched A.-S."/>
            <person name="Charusanti P."/>
            <person name="Shaw S."/>
            <person name="Blin K."/>
            <person name="Weber T."/>
        </authorList>
    </citation>
    <scope>NUCLEOTIDE SEQUENCE [LARGE SCALE GENOMIC DNA]</scope>
    <source>
        <strain evidence="5 6">NBC_01413</strain>
    </source>
</reference>
<dbReference type="PANTHER" id="PTHR39160:SF4">
    <property type="entry name" value="RESUSCITATION-PROMOTING FACTOR RPFB"/>
    <property type="match status" value="1"/>
</dbReference>
<dbReference type="InterPro" id="IPR023346">
    <property type="entry name" value="Lysozyme-like_dom_sf"/>
</dbReference>
<keyword evidence="3" id="KW-0378">Hydrolase</keyword>
<dbReference type="Gene3D" id="1.10.530.10">
    <property type="match status" value="1"/>
</dbReference>
<dbReference type="RefSeq" id="WP_328657265.1">
    <property type="nucleotide sequence ID" value="NZ_CP108014.1"/>
</dbReference>
<evidence type="ECO:0000259" key="4">
    <source>
        <dbReference type="PROSITE" id="PS51109"/>
    </source>
</evidence>
<dbReference type="Pfam" id="PF06737">
    <property type="entry name" value="Transglycosylas"/>
    <property type="match status" value="1"/>
</dbReference>
<dbReference type="SUPFAM" id="SSF53955">
    <property type="entry name" value="Lysozyme-like"/>
    <property type="match status" value="1"/>
</dbReference>
<dbReference type="CDD" id="cd13925">
    <property type="entry name" value="RPF"/>
    <property type="match status" value="1"/>
</dbReference>
<evidence type="ECO:0000256" key="1">
    <source>
        <dbReference type="ARBA" id="ARBA00010830"/>
    </source>
</evidence>
<dbReference type="InterPro" id="IPR007137">
    <property type="entry name" value="DUF348"/>
</dbReference>
<dbReference type="Pfam" id="PF07501">
    <property type="entry name" value="G5"/>
    <property type="match status" value="1"/>
</dbReference>
<dbReference type="PROSITE" id="PS51109">
    <property type="entry name" value="G5"/>
    <property type="match status" value="1"/>
</dbReference>
<dbReference type="Gene3D" id="2.20.230.10">
    <property type="entry name" value="Resuscitation-promoting factor rpfb"/>
    <property type="match status" value="1"/>
</dbReference>
<dbReference type="InterPro" id="IPR051933">
    <property type="entry name" value="Resuscitation_pf_RpfB"/>
</dbReference>